<dbReference type="Proteomes" id="UP000724874">
    <property type="component" value="Unassembled WGS sequence"/>
</dbReference>
<dbReference type="PROSITE" id="PS52012">
    <property type="entry name" value="CFEM"/>
    <property type="match status" value="1"/>
</dbReference>
<evidence type="ECO:0000256" key="1">
    <source>
        <dbReference type="ARBA" id="ARBA00004613"/>
    </source>
</evidence>
<protein>
    <recommendedName>
        <fullName evidence="7">CFEM domain-containing protein</fullName>
    </recommendedName>
</protein>
<organism evidence="8 9">
    <name type="scientific">Gymnopilus junonius</name>
    <name type="common">Spectacular rustgill mushroom</name>
    <name type="synonym">Gymnopilus spectabilis subsp. junonius</name>
    <dbReference type="NCBI Taxonomy" id="109634"/>
    <lineage>
        <taxon>Eukaryota</taxon>
        <taxon>Fungi</taxon>
        <taxon>Dikarya</taxon>
        <taxon>Basidiomycota</taxon>
        <taxon>Agaricomycotina</taxon>
        <taxon>Agaricomycetes</taxon>
        <taxon>Agaricomycetidae</taxon>
        <taxon>Agaricales</taxon>
        <taxon>Agaricineae</taxon>
        <taxon>Hymenogastraceae</taxon>
        <taxon>Gymnopilus</taxon>
    </lineage>
</organism>
<keyword evidence="4" id="KW-1015">Disulfide bond</keyword>
<evidence type="ECO:0000313" key="9">
    <source>
        <dbReference type="Proteomes" id="UP000724874"/>
    </source>
</evidence>
<name>A0A9P5NP22_GYMJU</name>
<dbReference type="OrthoDB" id="3267106at2759"/>
<evidence type="ECO:0000256" key="2">
    <source>
        <dbReference type="ARBA" id="ARBA00022525"/>
    </source>
</evidence>
<keyword evidence="6" id="KW-0812">Transmembrane</keyword>
<feature type="region of interest" description="Disordered" evidence="5">
    <location>
        <begin position="129"/>
        <end position="154"/>
    </location>
</feature>
<keyword evidence="3" id="KW-0732">Signal</keyword>
<keyword evidence="6" id="KW-0472">Membrane</keyword>
<keyword evidence="2" id="KW-0964">Secreted</keyword>
<keyword evidence="9" id="KW-1185">Reference proteome</keyword>
<dbReference type="SMART" id="SM00747">
    <property type="entry name" value="CFEM"/>
    <property type="match status" value="1"/>
</dbReference>
<evidence type="ECO:0000259" key="7">
    <source>
        <dbReference type="PROSITE" id="PS52012"/>
    </source>
</evidence>
<feature type="transmembrane region" description="Helical" evidence="6">
    <location>
        <begin position="162"/>
        <end position="184"/>
    </location>
</feature>
<reference evidence="8" key="1">
    <citation type="submission" date="2020-11" db="EMBL/GenBank/DDBJ databases">
        <authorList>
            <consortium name="DOE Joint Genome Institute"/>
            <person name="Ahrendt S."/>
            <person name="Riley R."/>
            <person name="Andreopoulos W."/>
            <person name="LaButti K."/>
            <person name="Pangilinan J."/>
            <person name="Ruiz-duenas F.J."/>
            <person name="Barrasa J.M."/>
            <person name="Sanchez-Garcia M."/>
            <person name="Camarero S."/>
            <person name="Miyauchi S."/>
            <person name="Serrano A."/>
            <person name="Linde D."/>
            <person name="Babiker R."/>
            <person name="Drula E."/>
            <person name="Ayuso-Fernandez I."/>
            <person name="Pacheco R."/>
            <person name="Padilla G."/>
            <person name="Ferreira P."/>
            <person name="Barriuso J."/>
            <person name="Kellner H."/>
            <person name="Castanera R."/>
            <person name="Alfaro M."/>
            <person name="Ramirez L."/>
            <person name="Pisabarro A.G."/>
            <person name="Kuo A."/>
            <person name="Tritt A."/>
            <person name="Lipzen A."/>
            <person name="He G."/>
            <person name="Yan M."/>
            <person name="Ng V."/>
            <person name="Cullen D."/>
            <person name="Martin F."/>
            <person name="Rosso M.-N."/>
            <person name="Henrissat B."/>
            <person name="Hibbett D."/>
            <person name="Martinez A.T."/>
            <person name="Grigoriev I.V."/>
        </authorList>
    </citation>
    <scope>NUCLEOTIDE SEQUENCE</scope>
    <source>
        <strain evidence="8">AH 44721</strain>
    </source>
</reference>
<evidence type="ECO:0000256" key="4">
    <source>
        <dbReference type="ARBA" id="ARBA00023157"/>
    </source>
</evidence>
<comment type="subcellular location">
    <subcellularLocation>
        <location evidence="1">Secreted</location>
    </subcellularLocation>
</comment>
<evidence type="ECO:0000256" key="6">
    <source>
        <dbReference type="SAM" id="Phobius"/>
    </source>
</evidence>
<dbReference type="Pfam" id="PF05730">
    <property type="entry name" value="CFEM"/>
    <property type="match status" value="1"/>
</dbReference>
<gene>
    <name evidence="8" type="ORF">CPB84DRAFT_1846566</name>
</gene>
<evidence type="ECO:0000256" key="5">
    <source>
        <dbReference type="SAM" id="MobiDB-lite"/>
    </source>
</evidence>
<dbReference type="AlphaFoldDB" id="A0A9P5NP22"/>
<proteinExistence type="predicted"/>
<comment type="caution">
    <text evidence="8">The sequence shown here is derived from an EMBL/GenBank/DDBJ whole genome shotgun (WGS) entry which is preliminary data.</text>
</comment>
<dbReference type="GO" id="GO:0005576">
    <property type="term" value="C:extracellular region"/>
    <property type="evidence" value="ECO:0007669"/>
    <property type="project" value="UniProtKB-SubCell"/>
</dbReference>
<evidence type="ECO:0000256" key="3">
    <source>
        <dbReference type="ARBA" id="ARBA00022729"/>
    </source>
</evidence>
<keyword evidence="6" id="KW-1133">Transmembrane helix</keyword>
<feature type="domain" description="CFEM" evidence="7">
    <location>
        <begin position="25"/>
        <end position="144"/>
    </location>
</feature>
<sequence length="185" mass="18548">MVRSLLNTSLDIPIGVGSIYGVVKHNFCGSLSASSSASATSSAQFPSLSGVSSCVSNCLADAISIVNCTSLVDVNCFCTQPNFSPELSDCVFSNCPDQIPTSESLAQQFCNVASTSVSLTFPSLPVTSATSSSTSTSSSAASTSTAPPATSSSSAVHYGMDAVYSTIIAVGMGILGVVLGAAMVQ</sequence>
<accession>A0A9P5NP22</accession>
<evidence type="ECO:0000313" key="8">
    <source>
        <dbReference type="EMBL" id="KAF8901848.1"/>
    </source>
</evidence>
<dbReference type="EMBL" id="JADNYJ010000039">
    <property type="protein sequence ID" value="KAF8901848.1"/>
    <property type="molecule type" value="Genomic_DNA"/>
</dbReference>
<dbReference type="InterPro" id="IPR008427">
    <property type="entry name" value="Extracellular_membr_CFEM_dom"/>
</dbReference>